<proteinExistence type="predicted"/>
<dbReference type="EMBL" id="JACHIE010000013">
    <property type="protein sequence ID" value="MBB6458061.1"/>
    <property type="molecule type" value="Genomic_DNA"/>
</dbReference>
<evidence type="ECO:0000313" key="1">
    <source>
        <dbReference type="EMBL" id="MBB6458061.1"/>
    </source>
</evidence>
<keyword evidence="2" id="KW-1185">Reference proteome</keyword>
<sequence>MVAHSTRWNIRLRSYATRSCTLWRYAHALPVHGVVRTA</sequence>
<protein>
    <submittedName>
        <fullName evidence="1">Uncharacterized protein</fullName>
    </submittedName>
</protein>
<gene>
    <name evidence="1" type="ORF">HNR55_002665</name>
</gene>
<dbReference type="AlphaFoldDB" id="A0A841QHL9"/>
<evidence type="ECO:0000313" key="2">
    <source>
        <dbReference type="Proteomes" id="UP000578000"/>
    </source>
</evidence>
<organism evidence="1 2">
    <name type="scientific">Acetobacter lovaniensis</name>
    <dbReference type="NCBI Taxonomy" id="104100"/>
    <lineage>
        <taxon>Bacteria</taxon>
        <taxon>Pseudomonadati</taxon>
        <taxon>Pseudomonadota</taxon>
        <taxon>Alphaproteobacteria</taxon>
        <taxon>Acetobacterales</taxon>
        <taxon>Acetobacteraceae</taxon>
        <taxon>Acetobacter</taxon>
    </lineage>
</organism>
<accession>A0A841QHL9</accession>
<reference evidence="1 2" key="1">
    <citation type="submission" date="2020-08" db="EMBL/GenBank/DDBJ databases">
        <title>Genomic Encyclopedia of Type Strains, Phase IV (KMG-IV): sequencing the most valuable type-strain genomes for metagenomic binning, comparative biology and taxonomic classification.</title>
        <authorList>
            <person name="Goeker M."/>
        </authorList>
    </citation>
    <scope>NUCLEOTIDE SEQUENCE [LARGE SCALE GENOMIC DNA]</scope>
    <source>
        <strain evidence="1 2">DSM 4491</strain>
    </source>
</reference>
<name>A0A841QHL9_9PROT</name>
<dbReference type="Proteomes" id="UP000578000">
    <property type="component" value="Unassembled WGS sequence"/>
</dbReference>
<comment type="caution">
    <text evidence="1">The sequence shown here is derived from an EMBL/GenBank/DDBJ whole genome shotgun (WGS) entry which is preliminary data.</text>
</comment>